<evidence type="ECO:0000313" key="10">
    <source>
        <dbReference type="EnsemblMetazoa" id="XP_022657265"/>
    </source>
</evidence>
<dbReference type="FunFam" id="3.30.300.30:FF:000004">
    <property type="entry name" value="Acetyl-coenzyme A synthetase"/>
    <property type="match status" value="1"/>
</dbReference>
<evidence type="ECO:0000256" key="6">
    <source>
        <dbReference type="SAM" id="MobiDB-lite"/>
    </source>
</evidence>
<feature type="domain" description="Acetyl-coenzyme A synthetase N-terminal" evidence="9">
    <location>
        <begin position="100"/>
        <end position="160"/>
    </location>
</feature>
<dbReference type="PANTHER" id="PTHR24095">
    <property type="entry name" value="ACETYL-COENZYME A SYNTHETASE"/>
    <property type="match status" value="1"/>
</dbReference>
<dbReference type="InterPro" id="IPR045851">
    <property type="entry name" value="AMP-bd_C_sf"/>
</dbReference>
<dbReference type="InterPro" id="IPR025110">
    <property type="entry name" value="AMP-bd_C"/>
</dbReference>
<feature type="domain" description="AMP-dependent synthetase/ligase" evidence="7">
    <location>
        <begin position="170"/>
        <end position="575"/>
    </location>
</feature>
<evidence type="ECO:0000256" key="2">
    <source>
        <dbReference type="ARBA" id="ARBA00022598"/>
    </source>
</evidence>
<keyword evidence="2 5" id="KW-0436">Ligase</keyword>
<name>A0A7M7JX09_VARDE</name>
<accession>A0A7M7JX09</accession>
<dbReference type="Pfam" id="PF16177">
    <property type="entry name" value="ACAS_N"/>
    <property type="match status" value="1"/>
</dbReference>
<dbReference type="Proteomes" id="UP000594260">
    <property type="component" value="Unplaced"/>
</dbReference>
<reference evidence="10" key="1">
    <citation type="submission" date="2021-01" db="UniProtKB">
        <authorList>
            <consortium name="EnsemblMetazoa"/>
        </authorList>
    </citation>
    <scope>IDENTIFICATION</scope>
</reference>
<evidence type="ECO:0000256" key="4">
    <source>
        <dbReference type="ARBA" id="ARBA00022840"/>
    </source>
</evidence>
<dbReference type="CDD" id="cd05966">
    <property type="entry name" value="ACS"/>
    <property type="match status" value="1"/>
</dbReference>
<evidence type="ECO:0000256" key="3">
    <source>
        <dbReference type="ARBA" id="ARBA00022741"/>
    </source>
</evidence>
<dbReference type="InterPro" id="IPR011904">
    <property type="entry name" value="Ac_CoA_lig"/>
</dbReference>
<dbReference type="GO" id="GO:0019427">
    <property type="term" value="P:acetyl-CoA biosynthetic process from acetate"/>
    <property type="evidence" value="ECO:0007669"/>
    <property type="project" value="InterPro"/>
</dbReference>
<dbReference type="InterPro" id="IPR042099">
    <property type="entry name" value="ANL_N_sf"/>
</dbReference>
<evidence type="ECO:0000259" key="8">
    <source>
        <dbReference type="Pfam" id="PF13193"/>
    </source>
</evidence>
<evidence type="ECO:0000256" key="5">
    <source>
        <dbReference type="RuleBase" id="RU361147"/>
    </source>
</evidence>
<dbReference type="KEGG" id="vde:111248718"/>
<feature type="region of interest" description="Disordered" evidence="6">
    <location>
        <begin position="751"/>
        <end position="771"/>
    </location>
</feature>
<dbReference type="Gene3D" id="3.30.300.30">
    <property type="match status" value="1"/>
</dbReference>
<evidence type="ECO:0000259" key="7">
    <source>
        <dbReference type="Pfam" id="PF00501"/>
    </source>
</evidence>
<dbReference type="InterPro" id="IPR032387">
    <property type="entry name" value="ACAS_N"/>
</dbReference>
<dbReference type="GO" id="GO:0016208">
    <property type="term" value="F:AMP binding"/>
    <property type="evidence" value="ECO:0007669"/>
    <property type="project" value="InterPro"/>
</dbReference>
<dbReference type="EnsemblMetazoa" id="XM_022801530">
    <property type="protein sequence ID" value="XP_022657265"/>
    <property type="gene ID" value="LOC111248718"/>
</dbReference>
<keyword evidence="4 5" id="KW-0067">ATP-binding</keyword>
<dbReference type="Gene3D" id="3.40.50.12780">
    <property type="entry name" value="N-terminal domain of ligase-like"/>
    <property type="match status" value="1"/>
</dbReference>
<dbReference type="GO" id="GO:0003987">
    <property type="term" value="F:acetate-CoA ligase activity"/>
    <property type="evidence" value="ECO:0007669"/>
    <property type="project" value="UniProtKB-UniRule"/>
</dbReference>
<protein>
    <recommendedName>
        <fullName evidence="5">Acetyl-coenzyme A synthetase</fullName>
        <ecNumber evidence="5">6.2.1.1</ecNumber>
    </recommendedName>
</protein>
<dbReference type="InterPro" id="IPR000873">
    <property type="entry name" value="AMP-dep_synth/lig_dom"/>
</dbReference>
<feature type="domain" description="AMP-binding enzyme C-terminal" evidence="8">
    <location>
        <begin position="631"/>
        <end position="709"/>
    </location>
</feature>
<dbReference type="GO" id="GO:0005524">
    <property type="term" value="F:ATP binding"/>
    <property type="evidence" value="ECO:0007669"/>
    <property type="project" value="UniProtKB-UniRule"/>
</dbReference>
<dbReference type="Pfam" id="PF13193">
    <property type="entry name" value="AMP-binding_C"/>
    <property type="match status" value="1"/>
</dbReference>
<sequence length="771" mass="85850">MVRDSRAFLRNGNVESTCHCSLTCAVARGSSSQLRGCRTPRGCNRFEAKHVKKIAHFENRTAHVKGTSSPKVQGTDMADQMYEPPYRVRENAHLKCRAQYNQLYERSINDPEGFWKQLSESFYWKESVKGKVFDYNINVYKGSVFVKFMEGAKTNIAYNCLDVHVQGGSADNVAYFWEGNDPEDTKTLTYGQLLQQVCRMANVLRAKGVKKGDRVAIYMPMIPELVVTMLACARIGAIHSIVFAGFSADAFAERVVDARAKVVVTCDGVWRGNKLINLKKIVEEAIDKASLVAHEVESCIVVRHLSPAPDSTALSIEGKRPYGPFKVSLSPISSWYHDEVAKHKDICEPEWVDSEDPLFLLYTSGSTGKPKGIVHTTSGYMVYTATTFKFVFDYRKGDVYFCTADIGWITGHSYVCYGPLLNGAISVLFEGTPFYPNGSRLWQIVDKYRVTQFYTAPTAIRALMKEGDSLVSSTSKRQTLRILGTVGEPINPEAWLWYHRIVGNENCAIVDTFWQTETGGHVITPIPGAIATKPGSATLPFFGVEAVILDEQGKEIKDTTEGYLVFKRPWPSIMRTIFGDHERFETTYFKKFPGYYCTGDGGRRDADGYIWVTGRMDDMLNVSGHLLSTAEVESALIEHEAIAEAAAVAAPHPVKGECLYCFVTLKEGYEYTETTAQRLREKVRERIGPFAAPDVIHACPVLPKTRSGKIMRRILRNVAANNRTFGDLSTLADEGVIETLFATRPATAPTLVPAKSKEQNTSSSSNAARSY</sequence>
<dbReference type="PANTHER" id="PTHR24095:SF244">
    <property type="entry name" value="ACETYL-COENZYME A SYNTHETASE"/>
    <property type="match status" value="1"/>
</dbReference>
<comment type="similarity">
    <text evidence="1 5">Belongs to the ATP-dependent AMP-binding enzyme family.</text>
</comment>
<proteinExistence type="inferred from homology"/>
<evidence type="ECO:0000259" key="9">
    <source>
        <dbReference type="Pfam" id="PF16177"/>
    </source>
</evidence>
<dbReference type="FunCoup" id="A0A7M7JX09">
    <property type="interactions" value="1005"/>
</dbReference>
<dbReference type="NCBIfam" id="NF001208">
    <property type="entry name" value="PRK00174.1"/>
    <property type="match status" value="1"/>
</dbReference>
<comment type="catalytic activity">
    <reaction evidence="5">
        <text>acetate + ATP + CoA = acetyl-CoA + AMP + diphosphate</text>
        <dbReference type="Rhea" id="RHEA:23176"/>
        <dbReference type="ChEBI" id="CHEBI:30089"/>
        <dbReference type="ChEBI" id="CHEBI:30616"/>
        <dbReference type="ChEBI" id="CHEBI:33019"/>
        <dbReference type="ChEBI" id="CHEBI:57287"/>
        <dbReference type="ChEBI" id="CHEBI:57288"/>
        <dbReference type="ChEBI" id="CHEBI:456215"/>
        <dbReference type="EC" id="6.2.1.1"/>
    </reaction>
</comment>
<evidence type="ECO:0000313" key="11">
    <source>
        <dbReference type="Proteomes" id="UP000594260"/>
    </source>
</evidence>
<dbReference type="InterPro" id="IPR020845">
    <property type="entry name" value="AMP-binding_CS"/>
</dbReference>
<dbReference type="AlphaFoldDB" id="A0A7M7JX09"/>
<dbReference type="PROSITE" id="PS00455">
    <property type="entry name" value="AMP_BINDING"/>
    <property type="match status" value="1"/>
</dbReference>
<dbReference type="NCBIfam" id="TIGR02188">
    <property type="entry name" value="Ac_CoA_lig_AcsA"/>
    <property type="match status" value="1"/>
</dbReference>
<dbReference type="OMA" id="INVSYNC"/>
<dbReference type="CTD" id="40348"/>
<keyword evidence="3 5" id="KW-0547">Nucleotide-binding</keyword>
<dbReference type="GeneID" id="111248718"/>
<keyword evidence="11" id="KW-1185">Reference proteome</keyword>
<dbReference type="FunFam" id="3.40.50.12780:FF:000001">
    <property type="entry name" value="Acetyl-coenzyme A synthetase"/>
    <property type="match status" value="1"/>
</dbReference>
<dbReference type="RefSeq" id="XP_022657265.1">
    <property type="nucleotide sequence ID" value="XM_022801530.1"/>
</dbReference>
<dbReference type="OrthoDB" id="1706066at2759"/>
<dbReference type="EC" id="6.2.1.1" evidence="5"/>
<dbReference type="SUPFAM" id="SSF56801">
    <property type="entry name" value="Acetyl-CoA synthetase-like"/>
    <property type="match status" value="1"/>
</dbReference>
<evidence type="ECO:0000256" key="1">
    <source>
        <dbReference type="ARBA" id="ARBA00006432"/>
    </source>
</evidence>
<dbReference type="InParanoid" id="A0A7M7JX09"/>
<feature type="compositionally biased region" description="Polar residues" evidence="6">
    <location>
        <begin position="759"/>
        <end position="771"/>
    </location>
</feature>
<dbReference type="Pfam" id="PF00501">
    <property type="entry name" value="AMP-binding"/>
    <property type="match status" value="1"/>
</dbReference>
<organism evidence="10 11">
    <name type="scientific">Varroa destructor</name>
    <name type="common">Honeybee mite</name>
    <dbReference type="NCBI Taxonomy" id="109461"/>
    <lineage>
        <taxon>Eukaryota</taxon>
        <taxon>Metazoa</taxon>
        <taxon>Ecdysozoa</taxon>
        <taxon>Arthropoda</taxon>
        <taxon>Chelicerata</taxon>
        <taxon>Arachnida</taxon>
        <taxon>Acari</taxon>
        <taxon>Parasitiformes</taxon>
        <taxon>Mesostigmata</taxon>
        <taxon>Gamasina</taxon>
        <taxon>Dermanyssoidea</taxon>
        <taxon>Varroidae</taxon>
        <taxon>Varroa</taxon>
    </lineage>
</organism>